<feature type="non-terminal residue" evidence="1">
    <location>
        <position position="134"/>
    </location>
</feature>
<reference evidence="1" key="1">
    <citation type="submission" date="2018-05" db="EMBL/GenBank/DDBJ databases">
        <authorList>
            <person name="Lanie J.A."/>
            <person name="Ng W.-L."/>
            <person name="Kazmierczak K.M."/>
            <person name="Andrzejewski T.M."/>
            <person name="Davidsen T.M."/>
            <person name="Wayne K.J."/>
            <person name="Tettelin H."/>
            <person name="Glass J.I."/>
            <person name="Rusch D."/>
            <person name="Podicherti R."/>
            <person name="Tsui H.-C.T."/>
            <person name="Winkler M.E."/>
        </authorList>
    </citation>
    <scope>NUCLEOTIDE SEQUENCE</scope>
</reference>
<organism evidence="1">
    <name type="scientific">marine metagenome</name>
    <dbReference type="NCBI Taxonomy" id="408172"/>
    <lineage>
        <taxon>unclassified sequences</taxon>
        <taxon>metagenomes</taxon>
        <taxon>ecological metagenomes</taxon>
    </lineage>
</organism>
<evidence type="ECO:0000313" key="1">
    <source>
        <dbReference type="EMBL" id="SVB21831.1"/>
    </source>
</evidence>
<proteinExistence type="predicted"/>
<sequence>VKNYIKTVFLLFSLNSISLADVVGTLYTLENVNSGGDHKNGFYNYYDDNYATSNGTNAIRVRFTGLNDNGSTIYYVFSRVDVINSSYTYTAVVPFFVGTSSGAINTYVSGSHAFTASATTHWLEIPVAELTDHL</sequence>
<protein>
    <submittedName>
        <fullName evidence="1">Uncharacterized protein</fullName>
    </submittedName>
</protein>
<accession>A0A382C7Y4</accession>
<name>A0A382C7Y4_9ZZZZ</name>
<dbReference type="AlphaFoldDB" id="A0A382C7Y4"/>
<feature type="non-terminal residue" evidence="1">
    <location>
        <position position="1"/>
    </location>
</feature>
<dbReference type="EMBL" id="UINC01033096">
    <property type="protein sequence ID" value="SVB21831.1"/>
    <property type="molecule type" value="Genomic_DNA"/>
</dbReference>
<gene>
    <name evidence="1" type="ORF">METZ01_LOCUS174685</name>
</gene>